<feature type="transmembrane region" description="Helical" evidence="5">
    <location>
        <begin position="174"/>
        <end position="193"/>
    </location>
</feature>
<feature type="transmembrane region" description="Helical" evidence="5">
    <location>
        <begin position="303"/>
        <end position="323"/>
    </location>
</feature>
<dbReference type="Gene3D" id="1.20.1250.20">
    <property type="entry name" value="MFS general substrate transporter like domains"/>
    <property type="match status" value="2"/>
</dbReference>
<evidence type="ECO:0000259" key="6">
    <source>
        <dbReference type="PROSITE" id="PS50850"/>
    </source>
</evidence>
<feature type="transmembrane region" description="Helical" evidence="5">
    <location>
        <begin position="84"/>
        <end position="103"/>
    </location>
</feature>
<accession>A0AA46TNN6</accession>
<dbReference type="AlphaFoldDB" id="A0AA46TNN6"/>
<proteinExistence type="predicted"/>
<organism evidence="7 8">
    <name type="scientific">Solicola gregarius</name>
    <dbReference type="NCBI Taxonomy" id="2908642"/>
    <lineage>
        <taxon>Bacteria</taxon>
        <taxon>Bacillati</taxon>
        <taxon>Actinomycetota</taxon>
        <taxon>Actinomycetes</taxon>
        <taxon>Propionibacteriales</taxon>
        <taxon>Nocardioidaceae</taxon>
        <taxon>Solicola</taxon>
    </lineage>
</organism>
<feature type="domain" description="Major facilitator superfamily (MFS) profile" evidence="6">
    <location>
        <begin position="19"/>
        <end position="458"/>
    </location>
</feature>
<feature type="transmembrane region" description="Helical" evidence="5">
    <location>
        <begin position="270"/>
        <end position="291"/>
    </location>
</feature>
<evidence type="ECO:0000313" key="7">
    <source>
        <dbReference type="EMBL" id="UYM07718.1"/>
    </source>
</evidence>
<gene>
    <name evidence="7" type="ORF">L0C25_11810</name>
</gene>
<dbReference type="PRINTS" id="PR01036">
    <property type="entry name" value="TCRTETB"/>
</dbReference>
<name>A0AA46TNN6_9ACTN</name>
<dbReference type="InterPro" id="IPR011701">
    <property type="entry name" value="MFS"/>
</dbReference>
<feature type="transmembrane region" description="Helical" evidence="5">
    <location>
        <begin position="205"/>
        <end position="223"/>
    </location>
</feature>
<dbReference type="SUPFAM" id="SSF103473">
    <property type="entry name" value="MFS general substrate transporter"/>
    <property type="match status" value="2"/>
</dbReference>
<sequence>MTEPTTATRVGAATHPRATLALTAAATFLVLMDYTAPLTTIPDLASALDASAAEQTWLINSMPLGLAALLLVSGGLADDYGRRRLFVVGAVALAVSLACAAVAPGSVTFILARVVQGAAGAAVLATSLALIAEAYDGSARVHALGIWGASVGAGIAVGPLASGVFGAAHWAGPYWLFAVAAAALAAVAVPTLTESRTPNPGRPDLIGALTLGIGLALLLGALTEGRSGWASPSVLALFAGAAVLIAAFAVSQARVRRPLVDPALFRHPPFLASTIGALVTGMAIIGMMSYLPTVLQLDAGFAAMATAGLFVFWSGTSAAVAYYSRRLNLRPAPQLAAGFVVAALGPLSWLGGLGSDDWLRLVPGLVVAGAGSGLVNAALPRLAVESVPAQRTAMGSGANNTARYVGSSIGVAVVIAIVQRVADGGGANDLAHGMDVAIIVTSVIALLGAAFTYVLVRD</sequence>
<dbReference type="RefSeq" id="WP_271636692.1">
    <property type="nucleotide sequence ID" value="NZ_CP094970.1"/>
</dbReference>
<dbReference type="PROSITE" id="PS50850">
    <property type="entry name" value="MFS"/>
    <property type="match status" value="1"/>
</dbReference>
<feature type="transmembrane region" description="Helical" evidence="5">
    <location>
        <begin position="434"/>
        <end position="456"/>
    </location>
</feature>
<dbReference type="KEGG" id="sgrg:L0C25_11810"/>
<protein>
    <submittedName>
        <fullName evidence="7">MFS transporter</fullName>
    </submittedName>
</protein>
<dbReference type="EMBL" id="CP094970">
    <property type="protein sequence ID" value="UYM07718.1"/>
    <property type="molecule type" value="Genomic_DNA"/>
</dbReference>
<evidence type="ECO:0000256" key="5">
    <source>
        <dbReference type="SAM" id="Phobius"/>
    </source>
</evidence>
<evidence type="ECO:0000256" key="3">
    <source>
        <dbReference type="ARBA" id="ARBA00022989"/>
    </source>
</evidence>
<feature type="transmembrane region" description="Helical" evidence="5">
    <location>
        <begin position="229"/>
        <end position="250"/>
    </location>
</feature>
<feature type="transmembrane region" description="Helical" evidence="5">
    <location>
        <begin position="404"/>
        <end position="422"/>
    </location>
</feature>
<feature type="transmembrane region" description="Helical" evidence="5">
    <location>
        <begin position="57"/>
        <end position="77"/>
    </location>
</feature>
<feature type="transmembrane region" description="Helical" evidence="5">
    <location>
        <begin position="109"/>
        <end position="132"/>
    </location>
</feature>
<dbReference type="PANTHER" id="PTHR42718">
    <property type="entry name" value="MAJOR FACILITATOR SUPERFAMILY MULTIDRUG TRANSPORTER MFSC"/>
    <property type="match status" value="1"/>
</dbReference>
<dbReference type="Pfam" id="PF07690">
    <property type="entry name" value="MFS_1"/>
    <property type="match status" value="1"/>
</dbReference>
<feature type="transmembrane region" description="Helical" evidence="5">
    <location>
        <begin position="144"/>
        <end position="168"/>
    </location>
</feature>
<keyword evidence="2 5" id="KW-0812">Transmembrane</keyword>
<dbReference type="Proteomes" id="UP001164390">
    <property type="component" value="Chromosome"/>
</dbReference>
<evidence type="ECO:0000256" key="2">
    <source>
        <dbReference type="ARBA" id="ARBA00022692"/>
    </source>
</evidence>
<evidence type="ECO:0000313" key="8">
    <source>
        <dbReference type="Proteomes" id="UP001164390"/>
    </source>
</evidence>
<evidence type="ECO:0000256" key="4">
    <source>
        <dbReference type="ARBA" id="ARBA00023136"/>
    </source>
</evidence>
<keyword evidence="4 5" id="KW-0472">Membrane</keyword>
<reference evidence="7" key="1">
    <citation type="submission" date="2022-01" db="EMBL/GenBank/DDBJ databases">
        <title>Nocardioidaceae gen. sp. A5X3R13.</title>
        <authorList>
            <person name="Lopez Marin M.A."/>
            <person name="Uhlik O."/>
        </authorList>
    </citation>
    <scope>NUCLEOTIDE SEQUENCE</scope>
    <source>
        <strain evidence="7">A5X3R13</strain>
    </source>
</reference>
<feature type="transmembrane region" description="Helical" evidence="5">
    <location>
        <begin position="361"/>
        <end position="383"/>
    </location>
</feature>
<dbReference type="GO" id="GO:0022857">
    <property type="term" value="F:transmembrane transporter activity"/>
    <property type="evidence" value="ECO:0007669"/>
    <property type="project" value="InterPro"/>
</dbReference>
<keyword evidence="3 5" id="KW-1133">Transmembrane helix</keyword>
<dbReference type="InterPro" id="IPR036259">
    <property type="entry name" value="MFS_trans_sf"/>
</dbReference>
<dbReference type="CDD" id="cd17321">
    <property type="entry name" value="MFS_MMR_MDR_like"/>
    <property type="match status" value="1"/>
</dbReference>
<feature type="transmembrane region" description="Helical" evidence="5">
    <location>
        <begin position="335"/>
        <end position="355"/>
    </location>
</feature>
<dbReference type="GO" id="GO:0005886">
    <property type="term" value="C:plasma membrane"/>
    <property type="evidence" value="ECO:0007669"/>
    <property type="project" value="UniProtKB-SubCell"/>
</dbReference>
<dbReference type="InterPro" id="IPR020846">
    <property type="entry name" value="MFS_dom"/>
</dbReference>
<comment type="subcellular location">
    <subcellularLocation>
        <location evidence="1">Cell membrane</location>
        <topology evidence="1">Multi-pass membrane protein</topology>
    </subcellularLocation>
</comment>
<dbReference type="PANTHER" id="PTHR42718:SF49">
    <property type="entry name" value="EXPORT PROTEIN"/>
    <property type="match status" value="1"/>
</dbReference>
<keyword evidence="8" id="KW-1185">Reference proteome</keyword>
<evidence type="ECO:0000256" key="1">
    <source>
        <dbReference type="ARBA" id="ARBA00004651"/>
    </source>
</evidence>